<evidence type="ECO:0000313" key="9">
    <source>
        <dbReference type="EMBL" id="KAJ8953717.1"/>
    </source>
</evidence>
<dbReference type="AlphaFoldDB" id="A0AAV8YST1"/>
<dbReference type="Pfam" id="PF00704">
    <property type="entry name" value="Glyco_hydro_18"/>
    <property type="match status" value="1"/>
</dbReference>
<name>A0AAV8YST1_9CUCU</name>
<keyword evidence="4 5" id="KW-0326">Glycosidase</keyword>
<dbReference type="InterPro" id="IPR029070">
    <property type="entry name" value="Chitinase_insertion_sf"/>
</dbReference>
<dbReference type="Proteomes" id="UP001162156">
    <property type="component" value="Unassembled WGS sequence"/>
</dbReference>
<evidence type="ECO:0000256" key="3">
    <source>
        <dbReference type="ARBA" id="ARBA00023180"/>
    </source>
</evidence>
<dbReference type="PROSITE" id="PS01095">
    <property type="entry name" value="GH18_1"/>
    <property type="match status" value="1"/>
</dbReference>
<evidence type="ECO:0000256" key="2">
    <source>
        <dbReference type="ARBA" id="ARBA00022801"/>
    </source>
</evidence>
<dbReference type="FunFam" id="3.10.50.10:FF:000003">
    <property type="entry name" value="Class V chitinase CHIT5b"/>
    <property type="match status" value="1"/>
</dbReference>
<dbReference type="Gene3D" id="3.20.20.80">
    <property type="entry name" value="Glycosidases"/>
    <property type="match status" value="1"/>
</dbReference>
<dbReference type="GO" id="GO:0004568">
    <property type="term" value="F:chitinase activity"/>
    <property type="evidence" value="ECO:0007669"/>
    <property type="project" value="TreeGrafter"/>
</dbReference>
<evidence type="ECO:0000256" key="1">
    <source>
        <dbReference type="ARBA" id="ARBA00022729"/>
    </source>
</evidence>
<keyword evidence="3" id="KW-0325">Glycoprotein</keyword>
<keyword evidence="1" id="KW-0732">Signal</keyword>
<evidence type="ECO:0000256" key="7">
    <source>
        <dbReference type="SAM" id="Phobius"/>
    </source>
</evidence>
<evidence type="ECO:0000256" key="4">
    <source>
        <dbReference type="ARBA" id="ARBA00023295"/>
    </source>
</evidence>
<keyword evidence="2 5" id="KW-0378">Hydrolase</keyword>
<dbReference type="PROSITE" id="PS51910">
    <property type="entry name" value="GH18_2"/>
    <property type="match status" value="1"/>
</dbReference>
<proteinExistence type="inferred from homology"/>
<dbReference type="GO" id="GO:0005975">
    <property type="term" value="P:carbohydrate metabolic process"/>
    <property type="evidence" value="ECO:0007669"/>
    <property type="project" value="InterPro"/>
</dbReference>
<dbReference type="Gene3D" id="3.10.50.10">
    <property type="match status" value="1"/>
</dbReference>
<dbReference type="InterPro" id="IPR001579">
    <property type="entry name" value="Glyco_hydro_18_chit_AS"/>
</dbReference>
<feature type="transmembrane region" description="Helical" evidence="7">
    <location>
        <begin position="27"/>
        <end position="51"/>
    </location>
</feature>
<dbReference type="EMBL" id="JANEYF010001958">
    <property type="protein sequence ID" value="KAJ8953717.1"/>
    <property type="molecule type" value="Genomic_DNA"/>
</dbReference>
<dbReference type="GO" id="GO:0006032">
    <property type="term" value="P:chitin catabolic process"/>
    <property type="evidence" value="ECO:0007669"/>
    <property type="project" value="TreeGrafter"/>
</dbReference>
<feature type="domain" description="GH18" evidence="8">
    <location>
        <begin position="103"/>
        <end position="432"/>
    </location>
</feature>
<dbReference type="SUPFAM" id="SSF51445">
    <property type="entry name" value="(Trans)glycosidases"/>
    <property type="match status" value="1"/>
</dbReference>
<dbReference type="PANTHER" id="PTHR11177">
    <property type="entry name" value="CHITINASE"/>
    <property type="match status" value="1"/>
</dbReference>
<accession>A0AAV8YST1</accession>
<keyword evidence="7" id="KW-0812">Transmembrane</keyword>
<evidence type="ECO:0000313" key="10">
    <source>
        <dbReference type="Proteomes" id="UP001162156"/>
    </source>
</evidence>
<evidence type="ECO:0000256" key="5">
    <source>
        <dbReference type="RuleBase" id="RU000489"/>
    </source>
</evidence>
<reference evidence="9" key="1">
    <citation type="journal article" date="2023" name="Insect Mol. Biol.">
        <title>Genome sequencing provides insights into the evolution of gene families encoding plant cell wall-degrading enzymes in longhorned beetles.</title>
        <authorList>
            <person name="Shin N.R."/>
            <person name="Okamura Y."/>
            <person name="Kirsch R."/>
            <person name="Pauchet Y."/>
        </authorList>
    </citation>
    <scope>NUCLEOTIDE SEQUENCE</scope>
    <source>
        <strain evidence="9">RBIC_L_NR</strain>
    </source>
</reference>
<evidence type="ECO:0000259" key="8">
    <source>
        <dbReference type="PROSITE" id="PS51910"/>
    </source>
</evidence>
<comment type="caution">
    <text evidence="9">The sequence shown here is derived from an EMBL/GenBank/DDBJ whole genome shotgun (WGS) entry which is preliminary data.</text>
</comment>
<dbReference type="InterPro" id="IPR011583">
    <property type="entry name" value="Chitinase_II/V-like_cat"/>
</dbReference>
<organism evidence="9 10">
    <name type="scientific">Rhamnusium bicolor</name>
    <dbReference type="NCBI Taxonomy" id="1586634"/>
    <lineage>
        <taxon>Eukaryota</taxon>
        <taxon>Metazoa</taxon>
        <taxon>Ecdysozoa</taxon>
        <taxon>Arthropoda</taxon>
        <taxon>Hexapoda</taxon>
        <taxon>Insecta</taxon>
        <taxon>Pterygota</taxon>
        <taxon>Neoptera</taxon>
        <taxon>Endopterygota</taxon>
        <taxon>Coleoptera</taxon>
        <taxon>Polyphaga</taxon>
        <taxon>Cucujiformia</taxon>
        <taxon>Chrysomeloidea</taxon>
        <taxon>Cerambycidae</taxon>
        <taxon>Lepturinae</taxon>
        <taxon>Rhagiini</taxon>
        <taxon>Rhamnusium</taxon>
    </lineage>
</organism>
<comment type="similarity">
    <text evidence="6">Belongs to the glycosyl hydrolase 18 family.</text>
</comment>
<dbReference type="PANTHER" id="PTHR11177:SF390">
    <property type="entry name" value="CHITINASE 11"/>
    <property type="match status" value="1"/>
</dbReference>
<evidence type="ECO:0000256" key="6">
    <source>
        <dbReference type="RuleBase" id="RU004453"/>
    </source>
</evidence>
<dbReference type="InterPro" id="IPR050314">
    <property type="entry name" value="Glycosyl_Hydrlase_18"/>
</dbReference>
<dbReference type="InterPro" id="IPR017853">
    <property type="entry name" value="GH"/>
</dbReference>
<dbReference type="GO" id="GO:0005576">
    <property type="term" value="C:extracellular region"/>
    <property type="evidence" value="ECO:0007669"/>
    <property type="project" value="TreeGrafter"/>
</dbReference>
<protein>
    <recommendedName>
        <fullName evidence="8">GH18 domain-containing protein</fullName>
    </recommendedName>
</protein>
<sequence length="432" mass="49928">MFVEEYSRYTLLSQGNSATWNLDKKTVILVCVLTLPVFIFCATYMTLIGIYEKILYPDTHTLKEVPQQWLHRALLYNTLSNRDNFTQNLYLNVAQDEMTIKKYKLVCYYNFPTNADSLQVDDLDPSMCTHMNVGFVQVYNNSIFLDTSEQNLLKRLIKLKYSNSELKILLSIGGAGAGNGFPEMVLNHTNRKSFIKSVIYYVKNYQIDGIDLDWEFPNENPGTDKNQRMHFTQLLEELRNTINRQPKYNFLVSVAVASPTNIIENSYDVSYMNDYVDFINLMSYDYHFYTKVTPFTGINAPLYASDSEEYYLATLNINYSTNYWHYLGMDRSKIIVGLPTFGHSFTLANSKNSGLYAPSFGYGKLGSQGFADYAQICLFLSANHISPVFDMDTKSPYASKYFEWISFDDPQSLTYKAEYIRDNQLGVLWYIL</sequence>
<keyword evidence="7" id="KW-1133">Transmembrane helix</keyword>
<keyword evidence="7" id="KW-0472">Membrane</keyword>
<dbReference type="GO" id="GO:0008061">
    <property type="term" value="F:chitin binding"/>
    <property type="evidence" value="ECO:0007669"/>
    <property type="project" value="InterPro"/>
</dbReference>
<dbReference type="InterPro" id="IPR001223">
    <property type="entry name" value="Glyco_hydro18_cat"/>
</dbReference>
<gene>
    <name evidence="9" type="ORF">NQ314_007327</name>
</gene>
<keyword evidence="10" id="KW-1185">Reference proteome</keyword>
<dbReference type="SUPFAM" id="SSF54556">
    <property type="entry name" value="Chitinase insertion domain"/>
    <property type="match status" value="1"/>
</dbReference>
<dbReference type="SMART" id="SM00636">
    <property type="entry name" value="Glyco_18"/>
    <property type="match status" value="1"/>
</dbReference>